<organism evidence="2 3">
    <name type="scientific">Phaeoacremonium minimum (strain UCR-PA7)</name>
    <name type="common">Esca disease fungus</name>
    <name type="synonym">Togninia minima</name>
    <dbReference type="NCBI Taxonomy" id="1286976"/>
    <lineage>
        <taxon>Eukaryota</taxon>
        <taxon>Fungi</taxon>
        <taxon>Dikarya</taxon>
        <taxon>Ascomycota</taxon>
        <taxon>Pezizomycotina</taxon>
        <taxon>Sordariomycetes</taxon>
        <taxon>Sordariomycetidae</taxon>
        <taxon>Togniniales</taxon>
        <taxon>Togniniaceae</taxon>
        <taxon>Phaeoacremonium</taxon>
    </lineage>
</organism>
<proteinExistence type="predicted"/>
<feature type="compositionally biased region" description="Polar residues" evidence="1">
    <location>
        <begin position="48"/>
        <end position="57"/>
    </location>
</feature>
<dbReference type="GO" id="GO:0000182">
    <property type="term" value="F:rDNA binding"/>
    <property type="evidence" value="ECO:0007669"/>
    <property type="project" value="TreeGrafter"/>
</dbReference>
<dbReference type="HOGENOM" id="CLU_012849_2_1_1"/>
<gene>
    <name evidence="2" type="ORF">UCRPA7_8081</name>
</gene>
<dbReference type="GO" id="GO:0042790">
    <property type="term" value="P:nucleolar large rRNA transcription by RNA polymerase I"/>
    <property type="evidence" value="ECO:0007669"/>
    <property type="project" value="InterPro"/>
</dbReference>
<dbReference type="InterPro" id="IPR039601">
    <property type="entry name" value="Rrn5"/>
</dbReference>
<evidence type="ECO:0000313" key="2">
    <source>
        <dbReference type="EMBL" id="EON96411.1"/>
    </source>
</evidence>
<dbReference type="GO" id="GO:0001181">
    <property type="term" value="F:RNA polymerase I general transcription initiation factor activity"/>
    <property type="evidence" value="ECO:0007669"/>
    <property type="project" value="TreeGrafter"/>
</dbReference>
<dbReference type="PANTHER" id="PTHR28079">
    <property type="entry name" value="RNA POLYMERASE I-SPECIFIC TRANSCRIPTION INITIATION FACTOR RRN5"/>
    <property type="match status" value="1"/>
</dbReference>
<dbReference type="KEGG" id="tmn:UCRPA7_8081"/>
<dbReference type="EMBL" id="KB933348">
    <property type="protein sequence ID" value="EON96411.1"/>
    <property type="molecule type" value="Genomic_DNA"/>
</dbReference>
<dbReference type="GO" id="GO:0006361">
    <property type="term" value="P:transcription initiation at RNA polymerase I promoter"/>
    <property type="evidence" value="ECO:0007669"/>
    <property type="project" value="TreeGrafter"/>
</dbReference>
<dbReference type="AlphaFoldDB" id="R8BAV4"/>
<feature type="region of interest" description="Disordered" evidence="1">
    <location>
        <begin position="532"/>
        <end position="553"/>
    </location>
</feature>
<dbReference type="InterPro" id="IPR009057">
    <property type="entry name" value="Homeodomain-like_sf"/>
</dbReference>
<feature type="region of interest" description="Disordered" evidence="1">
    <location>
        <begin position="1"/>
        <end position="111"/>
    </location>
</feature>
<reference evidence="3" key="1">
    <citation type="journal article" date="2013" name="Genome Announc.">
        <title>Draft genome sequence of the ascomycete Phaeoacremonium aleophilum strain UCR-PA7, a causal agent of the esca disease complex in grapevines.</title>
        <authorList>
            <person name="Blanco-Ulate B."/>
            <person name="Rolshausen P."/>
            <person name="Cantu D."/>
        </authorList>
    </citation>
    <scope>NUCLEOTIDE SEQUENCE [LARGE SCALE GENOMIC DNA]</scope>
    <source>
        <strain evidence="3">UCR-PA7</strain>
    </source>
</reference>
<dbReference type="OrthoDB" id="2240312at2759"/>
<keyword evidence="3" id="KW-1185">Reference proteome</keyword>
<dbReference type="RefSeq" id="XP_007918792.1">
    <property type="nucleotide sequence ID" value="XM_007920601.1"/>
</dbReference>
<name>R8BAV4_PHAM7</name>
<dbReference type="eggNOG" id="ENOG502S6UJ">
    <property type="taxonomic scope" value="Eukaryota"/>
</dbReference>
<dbReference type="GeneID" id="19328900"/>
<dbReference type="SUPFAM" id="SSF46689">
    <property type="entry name" value="Homeodomain-like"/>
    <property type="match status" value="1"/>
</dbReference>
<feature type="compositionally biased region" description="Low complexity" evidence="1">
    <location>
        <begin position="435"/>
        <end position="452"/>
    </location>
</feature>
<evidence type="ECO:0000313" key="3">
    <source>
        <dbReference type="Proteomes" id="UP000014074"/>
    </source>
</evidence>
<accession>R8BAV4</accession>
<feature type="region of interest" description="Disordered" evidence="1">
    <location>
        <begin position="433"/>
        <end position="470"/>
    </location>
</feature>
<keyword evidence="2" id="KW-0238">DNA-binding</keyword>
<evidence type="ECO:0000256" key="1">
    <source>
        <dbReference type="SAM" id="MobiDB-lite"/>
    </source>
</evidence>
<protein>
    <submittedName>
        <fullName evidence="2">Putative dna-binding protein</fullName>
    </submittedName>
</protein>
<dbReference type="PANTHER" id="PTHR28079:SF1">
    <property type="entry name" value="RNA POLYMERASE I-SPECIFIC TRANSCRIPTION INITIATION FACTOR RRN5"/>
    <property type="match status" value="1"/>
</dbReference>
<feature type="compositionally biased region" description="Basic and acidic residues" evidence="1">
    <location>
        <begin position="10"/>
        <end position="20"/>
    </location>
</feature>
<dbReference type="GO" id="GO:0000500">
    <property type="term" value="C:RNA polymerase I upstream activating factor complex"/>
    <property type="evidence" value="ECO:0007669"/>
    <property type="project" value="InterPro"/>
</dbReference>
<sequence length="579" mass="65711">MSSYEYSDESQVKEENHSSDDDPSYSGNQTHEFQDDLKGSIYDANEQIPVSLQSSDSEYAPSDTAHISEAAESDQSVFDEQDSYDRSRSPRKKRALSSLKGDNDERRPLKRAKGTFNRAYLDLLNIDIQDAATQYISDDGRMTLPASQIGLIAWTSAEKEIFFESLSRLGRDNVLGIASRIRTKGVMEVRQYMKLLDDALVQRKHHALASLELADFPAAVEIGEECCDLLEDAADSLARRQENHEEAVERQKWGDDFLLTTENYEELEKDDGQEHHSSALSVFDLPMWLKLSETVFMNSGRDENNWQSISNEPPSIRLTALEDFYSLVVSVTTRLLDSASYIAESRIRSKRVLYPTRTRNLVKRKDMEAAIASLGLRSTRADFWGKCPRRLGLNVHEEKPHYKDTLTEPIPYDDVEQALGVKEDVFRAHHQWDGSSISSDSSISDATGGEDTAAADDKSTAWDSEDEEFRDEANEVLLHSAVDRPQTTREKEALISRIKAEREQEAYAEAVDVHATYKEEKRMWLLQGKEPSEPLRRPTIPETGRRSKASVGDVYSAGQDWRQNLQYVSEWEHDVDLCG</sequence>
<dbReference type="Proteomes" id="UP000014074">
    <property type="component" value="Unassembled WGS sequence"/>
</dbReference>